<dbReference type="GO" id="GO:0046872">
    <property type="term" value="F:metal ion binding"/>
    <property type="evidence" value="ECO:0007669"/>
    <property type="project" value="UniProtKB-UniRule"/>
</dbReference>
<dbReference type="Gene3D" id="1.10.150.110">
    <property type="entry name" value="DNA polymerase beta, N-terminal domain-like"/>
    <property type="match status" value="1"/>
</dbReference>
<dbReference type="Pfam" id="PF14716">
    <property type="entry name" value="HHH_8"/>
    <property type="match status" value="1"/>
</dbReference>
<dbReference type="GO" id="GO:0000712">
    <property type="term" value="P:resolution of meiotic recombination intermediates"/>
    <property type="evidence" value="ECO:0007669"/>
    <property type="project" value="TreeGrafter"/>
</dbReference>
<keyword evidence="2" id="KW-0539">Nucleus</keyword>
<comment type="function">
    <text evidence="2">Interacts with EME1 to form a DNA structure-specific endonuclease with substrate preference for branched DNA structures with a 5'-end at the branch nick. Typical substrates include 3'-flap structures, D-loops, replication forks and nicked Holliday junctions. May be required in mitosis for the processing of stalled or collapsed replication fork intermediates. May be required in meiosis for the repair of meiosis-specific double strand breaks subsequent to single-end invasion (SEI).</text>
</comment>
<comment type="subcellular location">
    <subcellularLocation>
        <location evidence="2">Nucleus</location>
    </subcellularLocation>
</comment>
<comment type="caution">
    <text evidence="4">The sequence shown here is derived from an EMBL/GenBank/DDBJ whole genome shotgun (WGS) entry which is preliminary data.</text>
</comment>
<accession>A0AAU9K1X6</accession>
<dbReference type="GO" id="GO:0006308">
    <property type="term" value="P:DNA catabolic process"/>
    <property type="evidence" value="ECO:0007669"/>
    <property type="project" value="UniProtKB-UniRule"/>
</dbReference>
<evidence type="ECO:0000256" key="2">
    <source>
        <dbReference type="RuleBase" id="RU369042"/>
    </source>
</evidence>
<dbReference type="EC" id="3.1.22.-" evidence="2"/>
<dbReference type="Proteomes" id="UP001162131">
    <property type="component" value="Unassembled WGS sequence"/>
</dbReference>
<comment type="cofactor">
    <cofactor evidence="2">
        <name>Mg(2+)</name>
        <dbReference type="ChEBI" id="CHEBI:18420"/>
    </cofactor>
</comment>
<keyword evidence="2" id="KW-0234">DNA repair</keyword>
<keyword evidence="2" id="KW-0540">Nuclease</keyword>
<keyword evidence="2" id="KW-0255">Endonuclease</keyword>
<evidence type="ECO:0000259" key="3">
    <source>
        <dbReference type="SMART" id="SM00891"/>
    </source>
</evidence>
<keyword evidence="2" id="KW-0460">Magnesium</keyword>
<organism evidence="4 5">
    <name type="scientific">Blepharisma stoltei</name>
    <dbReference type="NCBI Taxonomy" id="1481888"/>
    <lineage>
        <taxon>Eukaryota</taxon>
        <taxon>Sar</taxon>
        <taxon>Alveolata</taxon>
        <taxon>Ciliophora</taxon>
        <taxon>Postciliodesmatophora</taxon>
        <taxon>Heterotrichea</taxon>
        <taxon>Heterotrichida</taxon>
        <taxon>Blepharismidae</taxon>
        <taxon>Blepharisma</taxon>
    </lineage>
</organism>
<dbReference type="InterPro" id="IPR027421">
    <property type="entry name" value="DNA_pol_lamdba_lyase_dom_sf"/>
</dbReference>
<dbReference type="Gene3D" id="3.40.50.10130">
    <property type="match status" value="1"/>
</dbReference>
<keyword evidence="2" id="KW-0233">DNA recombination</keyword>
<dbReference type="GO" id="GO:0005634">
    <property type="term" value="C:nucleus"/>
    <property type="evidence" value="ECO:0007669"/>
    <property type="project" value="UniProtKB-SubCell"/>
</dbReference>
<dbReference type="GO" id="GO:0003677">
    <property type="term" value="F:DNA binding"/>
    <property type="evidence" value="ECO:0007669"/>
    <property type="project" value="UniProtKB-UniRule"/>
</dbReference>
<dbReference type="GO" id="GO:0031573">
    <property type="term" value="P:mitotic intra-S DNA damage checkpoint signaling"/>
    <property type="evidence" value="ECO:0007669"/>
    <property type="project" value="TreeGrafter"/>
</dbReference>
<protein>
    <recommendedName>
        <fullName evidence="2">Crossover junction endonuclease MUS81</fullName>
        <ecNumber evidence="2">3.1.22.-</ecNumber>
    </recommendedName>
</protein>
<dbReference type="InterPro" id="IPR011335">
    <property type="entry name" value="Restrct_endonuc-II-like"/>
</dbReference>
<evidence type="ECO:0000313" key="4">
    <source>
        <dbReference type="EMBL" id="CAG9331376.1"/>
    </source>
</evidence>
<proteinExistence type="inferred from homology"/>
<evidence type="ECO:0000313" key="5">
    <source>
        <dbReference type="Proteomes" id="UP001162131"/>
    </source>
</evidence>
<dbReference type="GO" id="GO:0008821">
    <property type="term" value="F:crossover junction DNA endonuclease activity"/>
    <property type="evidence" value="ECO:0007669"/>
    <property type="project" value="UniProtKB-UniRule"/>
</dbReference>
<dbReference type="InterPro" id="IPR006166">
    <property type="entry name" value="ERCC4_domain"/>
</dbReference>
<dbReference type="SUPFAM" id="SSF52980">
    <property type="entry name" value="Restriction endonuclease-like"/>
    <property type="match status" value="1"/>
</dbReference>
<evidence type="ECO:0000256" key="1">
    <source>
        <dbReference type="ARBA" id="ARBA00022801"/>
    </source>
</evidence>
<dbReference type="GO" id="GO:0048476">
    <property type="term" value="C:Holliday junction resolvase complex"/>
    <property type="evidence" value="ECO:0007669"/>
    <property type="project" value="UniProtKB-UniRule"/>
</dbReference>
<comment type="subunit">
    <text evidence="2">Interacts with EME1.</text>
</comment>
<dbReference type="GO" id="GO:0000727">
    <property type="term" value="P:double-strand break repair via break-induced replication"/>
    <property type="evidence" value="ECO:0007669"/>
    <property type="project" value="UniProtKB-UniRule"/>
</dbReference>
<name>A0AAU9K1X6_9CILI</name>
<dbReference type="EMBL" id="CAJZBQ010000053">
    <property type="protein sequence ID" value="CAG9331376.1"/>
    <property type="molecule type" value="Genomic_DNA"/>
</dbReference>
<dbReference type="CDD" id="cd20074">
    <property type="entry name" value="XPF_nuclease_Mus81"/>
    <property type="match status" value="1"/>
</dbReference>
<reference evidence="4" key="1">
    <citation type="submission" date="2021-09" db="EMBL/GenBank/DDBJ databases">
        <authorList>
            <consortium name="AG Swart"/>
            <person name="Singh M."/>
            <person name="Singh A."/>
            <person name="Seah K."/>
            <person name="Emmerich C."/>
        </authorList>
    </citation>
    <scope>NUCLEOTIDE SEQUENCE</scope>
    <source>
        <strain evidence="4">ATCC30299</strain>
    </source>
</reference>
<comment type="similarity">
    <text evidence="2">Belongs to the XPF family.</text>
</comment>
<gene>
    <name evidence="4" type="ORF">BSTOLATCC_MIC53448</name>
</gene>
<sequence length="404" mass="46926">MEQVVEQAKELIVKKVKFLKDIQSLLKTLKETTKTVSNIKSKCPYNQFLLDGFAGLRQDAVRKQNKNMAFCYKKAIKALQRYPLPILHPNQCLQLQGIGNSLLKSVYTIFKSNHKYFKYLKEKEEKKKPTKEPEKIPEKPDIDTFGRILSILDQTILLKDLENIQYEIVLLVDNRENRVVSFLPFLDQFGIKHEERKLGLGDFLWIVKLIYRDKSKKVHIEEYVLDYIIERKTATDLTSSQISNHLRDQIRRMKAESFLNIFLLIEGKADREIILESSLQHNIKVLQTSTQEETAEMMAFFTREISLNASQLSVENIRGKKAFERFNGKHINSKPYVSDIFQTQMADFPGMNVKKVTLLLSLYPTFAAFLDGLKNKRWITEQNLKWAGIGAKVINDLLSFLGIE</sequence>
<dbReference type="Pfam" id="PF02732">
    <property type="entry name" value="ERCC4"/>
    <property type="match status" value="1"/>
</dbReference>
<keyword evidence="2" id="KW-0479">Metal-binding</keyword>
<keyword evidence="5" id="KW-1185">Reference proteome</keyword>
<dbReference type="InterPro" id="IPR010996">
    <property type="entry name" value="HHH_MUS81"/>
</dbReference>
<feature type="domain" description="ERCC4" evidence="3">
    <location>
        <begin position="169"/>
        <end position="269"/>
    </location>
</feature>
<dbReference type="PANTHER" id="PTHR13451:SF0">
    <property type="entry name" value="CROSSOVER JUNCTION ENDONUCLEASE MUS81"/>
    <property type="match status" value="1"/>
</dbReference>
<dbReference type="SMART" id="SM00891">
    <property type="entry name" value="ERCC4"/>
    <property type="match status" value="1"/>
</dbReference>
<dbReference type="SUPFAM" id="SSF47802">
    <property type="entry name" value="DNA polymerase beta, N-terminal domain-like"/>
    <property type="match status" value="1"/>
</dbReference>
<keyword evidence="1 2" id="KW-0378">Hydrolase</keyword>
<dbReference type="GO" id="GO:0048257">
    <property type="term" value="F:3'-flap endonuclease activity"/>
    <property type="evidence" value="ECO:0007669"/>
    <property type="project" value="TreeGrafter"/>
</dbReference>
<dbReference type="AlphaFoldDB" id="A0AAU9K1X6"/>
<dbReference type="InterPro" id="IPR047416">
    <property type="entry name" value="XPF_nuclease_Mus81"/>
</dbReference>
<dbReference type="PANTHER" id="PTHR13451">
    <property type="entry name" value="CLASS II CROSSOVER JUNCTION ENDONUCLEASE MUS81"/>
    <property type="match status" value="1"/>
</dbReference>
<dbReference type="InterPro" id="IPR033309">
    <property type="entry name" value="Mus81"/>
</dbReference>
<keyword evidence="2" id="KW-0227">DNA damage</keyword>